<gene>
    <name evidence="1" type="ORF">EV182_001738</name>
</gene>
<proteinExistence type="predicted"/>
<feature type="non-terminal residue" evidence="1">
    <location>
        <position position="60"/>
    </location>
</feature>
<protein>
    <submittedName>
        <fullName evidence="1">Uncharacterized protein</fullName>
    </submittedName>
</protein>
<dbReference type="EMBL" id="JAMZIH010005429">
    <property type="protein sequence ID" value="KAJ1675200.1"/>
    <property type="molecule type" value="Genomic_DNA"/>
</dbReference>
<name>A0ACC1HF10_9FUNG</name>
<keyword evidence="2" id="KW-1185">Reference proteome</keyword>
<organism evidence="1 2">
    <name type="scientific">Spiromyces aspiralis</name>
    <dbReference type="NCBI Taxonomy" id="68401"/>
    <lineage>
        <taxon>Eukaryota</taxon>
        <taxon>Fungi</taxon>
        <taxon>Fungi incertae sedis</taxon>
        <taxon>Zoopagomycota</taxon>
        <taxon>Kickxellomycotina</taxon>
        <taxon>Kickxellomycetes</taxon>
        <taxon>Kickxellales</taxon>
        <taxon>Kickxellaceae</taxon>
        <taxon>Spiromyces</taxon>
    </lineage>
</organism>
<sequence length="60" mass="6489">MNPGLKPTQGTGKAKPVPIVIRDQDVEEKHIRGWGNGGQKINKTSNCCQLTHIPTGVVIQ</sequence>
<evidence type="ECO:0000313" key="1">
    <source>
        <dbReference type="EMBL" id="KAJ1675200.1"/>
    </source>
</evidence>
<accession>A0ACC1HF10</accession>
<reference evidence="1" key="1">
    <citation type="submission" date="2022-06" db="EMBL/GenBank/DDBJ databases">
        <title>Phylogenomic reconstructions and comparative analyses of Kickxellomycotina fungi.</title>
        <authorList>
            <person name="Reynolds N.K."/>
            <person name="Stajich J.E."/>
            <person name="Barry K."/>
            <person name="Grigoriev I.V."/>
            <person name="Crous P."/>
            <person name="Smith M.E."/>
        </authorList>
    </citation>
    <scope>NUCLEOTIDE SEQUENCE</scope>
    <source>
        <strain evidence="1">RSA 2271</strain>
    </source>
</reference>
<evidence type="ECO:0000313" key="2">
    <source>
        <dbReference type="Proteomes" id="UP001145114"/>
    </source>
</evidence>
<comment type="caution">
    <text evidence="1">The sequence shown here is derived from an EMBL/GenBank/DDBJ whole genome shotgun (WGS) entry which is preliminary data.</text>
</comment>
<dbReference type="Proteomes" id="UP001145114">
    <property type="component" value="Unassembled WGS sequence"/>
</dbReference>